<comment type="caution">
    <text evidence="7">The sequence shown here is derived from an EMBL/GenBank/DDBJ whole genome shotgun (WGS) entry which is preliminary data.</text>
</comment>
<gene>
    <name evidence="7" type="ORF">H6H04_12140</name>
</gene>
<reference evidence="7 8" key="1">
    <citation type="submission" date="2020-08" db="EMBL/GenBank/DDBJ databases">
        <title>Winogradskyella ouciana sp. nov., isolated from the hadal seawater of the Mariana Trench.</title>
        <authorList>
            <person name="He X."/>
        </authorList>
    </citation>
    <scope>NUCLEOTIDE SEQUENCE [LARGE SCALE GENOMIC DNA]</scope>
    <source>
        <strain evidence="7 8">KCTC 22026</strain>
    </source>
</reference>
<evidence type="ECO:0008006" key="9">
    <source>
        <dbReference type="Google" id="ProtNLM"/>
    </source>
</evidence>
<feature type="transmembrane region" description="Helical" evidence="6">
    <location>
        <begin position="202"/>
        <end position="226"/>
    </location>
</feature>
<evidence type="ECO:0000313" key="7">
    <source>
        <dbReference type="EMBL" id="MBC3847136.1"/>
    </source>
</evidence>
<feature type="transmembrane region" description="Helical" evidence="6">
    <location>
        <begin position="34"/>
        <end position="52"/>
    </location>
</feature>
<organism evidence="7 8">
    <name type="scientific">Winogradskyella echinorum</name>
    <dbReference type="NCBI Taxonomy" id="538189"/>
    <lineage>
        <taxon>Bacteria</taxon>
        <taxon>Pseudomonadati</taxon>
        <taxon>Bacteroidota</taxon>
        <taxon>Flavobacteriia</taxon>
        <taxon>Flavobacteriales</taxon>
        <taxon>Flavobacteriaceae</taxon>
        <taxon>Winogradskyella</taxon>
    </lineage>
</organism>
<feature type="transmembrane region" description="Helical" evidence="6">
    <location>
        <begin position="64"/>
        <end position="81"/>
    </location>
</feature>
<dbReference type="InterPro" id="IPR012506">
    <property type="entry name" value="TMEM86B-like"/>
</dbReference>
<feature type="transmembrane region" description="Helical" evidence="6">
    <location>
        <begin position="175"/>
        <end position="196"/>
    </location>
</feature>
<evidence type="ECO:0000256" key="2">
    <source>
        <dbReference type="ARBA" id="ARBA00007375"/>
    </source>
</evidence>
<keyword evidence="4 6" id="KW-1133">Transmembrane helix</keyword>
<sequence>MRKILSYRFIGYLTLIIVVILINIALKYGDGPSYYRYFVKPIAPILIVHYFFKNVQNFKREKAIIVVSGILMFFAGDLFFLDRYSVFSFNMAIVMLIFAKICFITCFLNHKDFNFKRIIPFLILCSLYMLFIFTAIINNLKEIYFVQVLVYLFVSLLFGLFTYLRYGVVNKLSFILVLTGFVLMLIVDGLTALNMFAPSFQYNFLSSTIIALAFNLSQFFIVVGLLKENAKN</sequence>
<dbReference type="Pfam" id="PF07947">
    <property type="entry name" value="YhhN"/>
    <property type="match status" value="1"/>
</dbReference>
<keyword evidence="8" id="KW-1185">Reference proteome</keyword>
<comment type="subcellular location">
    <subcellularLocation>
        <location evidence="1">Membrane</location>
        <topology evidence="1">Multi-pass membrane protein</topology>
    </subcellularLocation>
</comment>
<keyword evidence="5 6" id="KW-0472">Membrane</keyword>
<comment type="similarity">
    <text evidence="2">Belongs to the TMEM86 family.</text>
</comment>
<keyword evidence="3 6" id="KW-0812">Transmembrane</keyword>
<feature type="transmembrane region" description="Helical" evidence="6">
    <location>
        <begin position="87"/>
        <end position="107"/>
    </location>
</feature>
<feature type="transmembrane region" description="Helical" evidence="6">
    <location>
        <begin position="9"/>
        <end position="28"/>
    </location>
</feature>
<proteinExistence type="inferred from homology"/>
<feature type="transmembrane region" description="Helical" evidence="6">
    <location>
        <begin position="119"/>
        <end position="137"/>
    </location>
</feature>
<dbReference type="RefSeq" id="WP_186846257.1">
    <property type="nucleotide sequence ID" value="NZ_JACOME010000003.1"/>
</dbReference>
<feature type="transmembrane region" description="Helical" evidence="6">
    <location>
        <begin position="143"/>
        <end position="163"/>
    </location>
</feature>
<evidence type="ECO:0000256" key="1">
    <source>
        <dbReference type="ARBA" id="ARBA00004141"/>
    </source>
</evidence>
<dbReference type="Proteomes" id="UP000607435">
    <property type="component" value="Unassembled WGS sequence"/>
</dbReference>
<evidence type="ECO:0000256" key="5">
    <source>
        <dbReference type="ARBA" id="ARBA00023136"/>
    </source>
</evidence>
<name>A0ABR6Y311_9FLAO</name>
<evidence type="ECO:0000256" key="6">
    <source>
        <dbReference type="SAM" id="Phobius"/>
    </source>
</evidence>
<evidence type="ECO:0000313" key="8">
    <source>
        <dbReference type="Proteomes" id="UP000607435"/>
    </source>
</evidence>
<accession>A0ABR6Y311</accession>
<evidence type="ECO:0000256" key="4">
    <source>
        <dbReference type="ARBA" id="ARBA00022989"/>
    </source>
</evidence>
<evidence type="ECO:0000256" key="3">
    <source>
        <dbReference type="ARBA" id="ARBA00022692"/>
    </source>
</evidence>
<dbReference type="EMBL" id="JACOME010000003">
    <property type="protein sequence ID" value="MBC3847136.1"/>
    <property type="molecule type" value="Genomic_DNA"/>
</dbReference>
<protein>
    <recommendedName>
        <fullName evidence="9">YhhN-like protein</fullName>
    </recommendedName>
</protein>